<comment type="similarity">
    <text evidence="2">Belongs to the FlgN family.</text>
</comment>
<accession>A0A3A4R5Q8</accession>
<gene>
    <name evidence="4" type="ORF">C4541_01290</name>
</gene>
<evidence type="ECO:0000256" key="2">
    <source>
        <dbReference type="ARBA" id="ARBA00007703"/>
    </source>
</evidence>
<proteinExistence type="inferred from homology"/>
<name>A0A3A4R5Q8_9BACT</name>
<dbReference type="AlphaFoldDB" id="A0A3A4R5Q8"/>
<evidence type="ECO:0008006" key="6">
    <source>
        <dbReference type="Google" id="ProtNLM"/>
    </source>
</evidence>
<dbReference type="InterPro" id="IPR007809">
    <property type="entry name" value="FlgN-like"/>
</dbReference>
<dbReference type="EMBL" id="QZJZ01000010">
    <property type="protein sequence ID" value="RJP61661.1"/>
    <property type="molecule type" value="Genomic_DNA"/>
</dbReference>
<evidence type="ECO:0000256" key="3">
    <source>
        <dbReference type="ARBA" id="ARBA00022795"/>
    </source>
</evidence>
<evidence type="ECO:0000313" key="4">
    <source>
        <dbReference type="EMBL" id="RJP61661.1"/>
    </source>
</evidence>
<dbReference type="Gene3D" id="1.20.58.300">
    <property type="entry name" value="FlgN-like"/>
    <property type="match status" value="1"/>
</dbReference>
<reference evidence="4 5" key="1">
    <citation type="journal article" date="2017" name="ISME J.">
        <title>Energy and carbon metabolisms in a deep terrestrial subsurface fluid microbial community.</title>
        <authorList>
            <person name="Momper L."/>
            <person name="Jungbluth S.P."/>
            <person name="Lee M.D."/>
            <person name="Amend J.P."/>
        </authorList>
    </citation>
    <scope>NUCLEOTIDE SEQUENCE [LARGE SCALE GENOMIC DNA]</scope>
    <source>
        <strain evidence="4">SURF_26</strain>
    </source>
</reference>
<dbReference type="InterPro" id="IPR036679">
    <property type="entry name" value="FlgN-like_sf"/>
</dbReference>
<comment type="caution">
    <text evidence="4">The sequence shown here is derived from an EMBL/GenBank/DDBJ whole genome shotgun (WGS) entry which is preliminary data.</text>
</comment>
<dbReference type="Proteomes" id="UP000266426">
    <property type="component" value="Unassembled WGS sequence"/>
</dbReference>
<evidence type="ECO:0000313" key="5">
    <source>
        <dbReference type="Proteomes" id="UP000266426"/>
    </source>
</evidence>
<comment type="function">
    <text evidence="1">Required for the efficient initiation of filament assembly.</text>
</comment>
<sequence>MRIKTDRISEIAALLRRETAMYADLHKIARQIQQSIVKNNIDQLGALVESEDTLFTRAENLRQERFSLLQNLKQELNLTDEEYSLARMLEFMDEGDARQIQDLRDKLIDSINKLDVVNRNNHVLVNYSLDLNGKFMNLLLNLGENNTVYHQSGKVKTANTKRRLLDKKA</sequence>
<protein>
    <recommendedName>
        <fullName evidence="6">Flagellar protein FlgN</fullName>
    </recommendedName>
</protein>
<evidence type="ECO:0000256" key="1">
    <source>
        <dbReference type="ARBA" id="ARBA00002397"/>
    </source>
</evidence>
<dbReference type="GO" id="GO:0044780">
    <property type="term" value="P:bacterial-type flagellum assembly"/>
    <property type="evidence" value="ECO:0007669"/>
    <property type="project" value="InterPro"/>
</dbReference>
<dbReference type="Pfam" id="PF05130">
    <property type="entry name" value="FlgN"/>
    <property type="match status" value="1"/>
</dbReference>
<dbReference type="SUPFAM" id="SSF140566">
    <property type="entry name" value="FlgN-like"/>
    <property type="match status" value="1"/>
</dbReference>
<keyword evidence="3" id="KW-1005">Bacterial flagellum biogenesis</keyword>
<organism evidence="4 5">
    <name type="scientific">Candidatus Auribacter fodinae</name>
    <dbReference type="NCBI Taxonomy" id="2093366"/>
    <lineage>
        <taxon>Bacteria</taxon>
        <taxon>Pseudomonadati</taxon>
        <taxon>Candidatus Auribacterota</taxon>
        <taxon>Candidatus Auribacteria</taxon>
        <taxon>Candidatus Auribacterales</taxon>
        <taxon>Candidatus Auribacteraceae</taxon>
        <taxon>Candidatus Auribacter</taxon>
    </lineage>
</organism>